<dbReference type="InterPro" id="IPR015943">
    <property type="entry name" value="WD40/YVTN_repeat-like_dom_sf"/>
</dbReference>
<dbReference type="Gene3D" id="2.130.10.10">
    <property type="entry name" value="YVTN repeat-like/Quinoprotein amine dehydrogenase"/>
    <property type="match status" value="2"/>
</dbReference>
<dbReference type="eggNOG" id="COG3391">
    <property type="taxonomic scope" value="Bacteria"/>
</dbReference>
<dbReference type="EMBL" id="CP002536">
    <property type="protein sequence ID" value="ADY25735.1"/>
    <property type="molecule type" value="Genomic_DNA"/>
</dbReference>
<dbReference type="InterPro" id="IPR055188">
    <property type="entry name" value="Choice_anch_I"/>
</dbReference>
<dbReference type="SUPFAM" id="SSF50969">
    <property type="entry name" value="YVTN repeat-like/Quinoprotein amine dehydrogenase"/>
    <property type="match status" value="1"/>
</dbReference>
<dbReference type="InterPro" id="IPR011048">
    <property type="entry name" value="Haem_d1_sf"/>
</dbReference>
<dbReference type="STRING" id="693977.Deipr_0573"/>
<evidence type="ECO:0000256" key="2">
    <source>
        <dbReference type="SAM" id="SignalP"/>
    </source>
</evidence>
<feature type="domain" description="Choice-of-anchor I" evidence="3">
    <location>
        <begin position="48"/>
        <end position="360"/>
    </location>
</feature>
<protein>
    <submittedName>
        <fullName evidence="4">LVIVD repeat-containing protein</fullName>
    </submittedName>
</protein>
<feature type="domain" description="Choice-of-anchor I" evidence="3">
    <location>
        <begin position="383"/>
        <end position="517"/>
    </location>
</feature>
<dbReference type="NCBIfam" id="NF038117">
    <property type="entry name" value="choice_anch_I"/>
    <property type="match status" value="1"/>
</dbReference>
<feature type="signal peptide" evidence="2">
    <location>
        <begin position="1"/>
        <end position="20"/>
    </location>
</feature>
<dbReference type="InterPro" id="IPR011044">
    <property type="entry name" value="Quino_amine_DH_bsu"/>
</dbReference>
<reference evidence="4 5" key="2">
    <citation type="journal article" date="2012" name="Stand. Genomic Sci.">
        <title>Complete genome sequence of the orange-red pigmented, radioresistant Deinococcus proteolyticus type strain (MRP(T)).</title>
        <authorList>
            <person name="Copeland A."/>
            <person name="Zeytun A."/>
            <person name="Yassawong M."/>
            <person name="Nolan M."/>
            <person name="Lucas S."/>
            <person name="Hammon N."/>
            <person name="Deshpande S."/>
            <person name="Cheng J.F."/>
            <person name="Han C."/>
            <person name="Tapia R."/>
            <person name="Goodwin L.A."/>
            <person name="Pitluck S."/>
            <person name="Mavromatis K."/>
            <person name="Liolios K."/>
            <person name="Pagani I."/>
            <person name="Ivanova N."/>
            <person name="Mikhailova N."/>
            <person name="Pati A."/>
            <person name="Chen A."/>
            <person name="Palaniappan K."/>
            <person name="Land M."/>
            <person name="Hauser L."/>
            <person name="Jeffries C.D."/>
            <person name="Brambilla E.M."/>
            <person name="Rohde M."/>
            <person name="Sikorski J."/>
            <person name="Pukall R."/>
            <person name="Goker M."/>
            <person name="Detter J.C."/>
            <person name="Woyke T."/>
            <person name="Bristow J."/>
            <person name="Eisen J.A."/>
            <person name="Markowitz V."/>
            <person name="Hugenholtz P."/>
            <person name="Kyrpides N.C."/>
            <person name="Klenk H.P."/>
            <person name="Lapidus A."/>
        </authorList>
    </citation>
    <scope>NUCLEOTIDE SEQUENCE [LARGE SCALE GENOMIC DNA]</scope>
    <source>
        <strain evidence="5">ATCC 35074 / DSM 20540 / JCM 6276 / NBRC 101906 / NCIMB 13154 / VKM Ac-1939 / CCM 2703 / MRP</strain>
    </source>
</reference>
<dbReference type="AlphaFoldDB" id="F0RKW2"/>
<organism evidence="4 5">
    <name type="scientific">Deinococcus proteolyticus (strain ATCC 35074 / DSM 20540 / JCM 6276 / NBRC 101906 / NCIMB 13154 / VKM Ac-1939 / CCM 2703 / MRP)</name>
    <dbReference type="NCBI Taxonomy" id="693977"/>
    <lineage>
        <taxon>Bacteria</taxon>
        <taxon>Thermotogati</taxon>
        <taxon>Deinococcota</taxon>
        <taxon>Deinococci</taxon>
        <taxon>Deinococcales</taxon>
        <taxon>Deinococcaceae</taxon>
        <taxon>Deinococcus</taxon>
    </lineage>
</organism>
<proteinExistence type="predicted"/>
<dbReference type="InterPro" id="IPR052956">
    <property type="entry name" value="Mesenchyme-surface_protein"/>
</dbReference>
<dbReference type="KEGG" id="dpt:Deipr_0573"/>
<dbReference type="PANTHER" id="PTHR46928">
    <property type="entry name" value="MESENCHYME-SPECIFIC CELL SURFACE GLYCOPROTEIN"/>
    <property type="match status" value="1"/>
</dbReference>
<feature type="region of interest" description="Disordered" evidence="1">
    <location>
        <begin position="246"/>
        <end position="268"/>
    </location>
</feature>
<evidence type="ECO:0000256" key="1">
    <source>
        <dbReference type="SAM" id="MobiDB-lite"/>
    </source>
</evidence>
<dbReference type="Pfam" id="PF22494">
    <property type="entry name" value="choice_anch_I"/>
    <property type="match status" value="2"/>
</dbReference>
<dbReference type="HOGENOM" id="CLU_521495_0_0_0"/>
<dbReference type="OrthoDB" id="9801679at2"/>
<name>F0RKW2_DEIPM</name>
<dbReference type="Proteomes" id="UP000007718">
    <property type="component" value="Chromosome"/>
</dbReference>
<evidence type="ECO:0000313" key="5">
    <source>
        <dbReference type="Proteomes" id="UP000007718"/>
    </source>
</evidence>
<dbReference type="SUPFAM" id="SSF51004">
    <property type="entry name" value="C-terminal (heme d1) domain of cytochrome cd1-nitrite reductase"/>
    <property type="match status" value="1"/>
</dbReference>
<dbReference type="PANTHER" id="PTHR46928:SF1">
    <property type="entry name" value="MESENCHYME-SPECIFIC CELL SURFACE GLYCOPROTEIN"/>
    <property type="match status" value="1"/>
</dbReference>
<accession>F0RKW2</accession>
<keyword evidence="2" id="KW-0732">Signal</keyword>
<evidence type="ECO:0000259" key="3">
    <source>
        <dbReference type="Pfam" id="PF22494"/>
    </source>
</evidence>
<gene>
    <name evidence="4" type="ordered locus">Deipr_0573</name>
</gene>
<sequence>MKKFALLSLPLLVASCGLLGGPEEKTRALHTEATLTRFDSQKLETRAGKSALFSKDAEPEYITVSPDGKTAYVSLQESNALAVLDIASGEFTAVRPLGFKDWSKSALDASDRDGADKKGRINIQAWPVLGAYMPDSIASYSVNGQTYILSANEGDGREYEGFGDEVRVKDLKLDSAAFPNATELQKDAALGRLTVSRVDADTDGDGDADRLVTFGGRSLSVWKAAGGLVSDTGDLFERTVAAQRPSTFNSEGTAETFDTRSDNKGPEPEALTVAQLGGRHFAYVGLERTGGIMVLDVSNPAQPALVQYFNDIDASAVAKDGAAGDLAPEGLLFIPAASSPSGQPLLVSSNEVSGSVSLYTVASDGRLTRAGRYQAAPFQFEEGVAEISAYDPATKRLFTVNGATGGLDMLDISNVSAPRLVGSVDLSRYGSGANSVAAYGGVVAVAVQAKTKTDAGSVVLLDAMGKELAQPVQVGALPDMLTFTPDGKTILVANEGEPNADYSVDPAGSVSIIDVKQALARR</sequence>
<feature type="compositionally biased region" description="Basic and acidic residues" evidence="1">
    <location>
        <begin position="257"/>
        <end position="267"/>
    </location>
</feature>
<dbReference type="RefSeq" id="WP_013614344.1">
    <property type="nucleotide sequence ID" value="NC_015161.1"/>
</dbReference>
<dbReference type="PROSITE" id="PS51257">
    <property type="entry name" value="PROKAR_LIPOPROTEIN"/>
    <property type="match status" value="1"/>
</dbReference>
<reference evidence="5" key="1">
    <citation type="submission" date="2011-02" db="EMBL/GenBank/DDBJ databases">
        <title>The complete sequence of chromosome of Deinococcus proteolyticus DSM 20540.</title>
        <authorList>
            <consortium name="US DOE Joint Genome Institute (JGI-PGF)"/>
            <person name="Lucas S."/>
            <person name="Copeland A."/>
            <person name="Lapidus A."/>
            <person name="Bruce D."/>
            <person name="Goodwin L."/>
            <person name="Pitluck S."/>
            <person name="Kyrpides N."/>
            <person name="Mavromatis K."/>
            <person name="Pagani I."/>
            <person name="Ivanova N."/>
            <person name="Ovchinnikova G."/>
            <person name="Zeytun A."/>
            <person name="Detter J.C."/>
            <person name="Han C."/>
            <person name="Land M."/>
            <person name="Hauser L."/>
            <person name="Markowitz V."/>
            <person name="Cheng J.-F."/>
            <person name="Hugenholtz P."/>
            <person name="Woyke T."/>
            <person name="Wu D."/>
            <person name="Pukall R."/>
            <person name="Steenblock K."/>
            <person name="Brambilla E."/>
            <person name="Klenk H.-P."/>
            <person name="Eisen J.A."/>
        </authorList>
    </citation>
    <scope>NUCLEOTIDE SEQUENCE [LARGE SCALE GENOMIC DNA]</scope>
    <source>
        <strain evidence="5">ATCC 35074 / DSM 20540 / JCM 6276 / NBRC 101906 / NCIMB 13154 / VKM Ac-1939 / CCM 2703 / MRP</strain>
    </source>
</reference>
<evidence type="ECO:0000313" key="4">
    <source>
        <dbReference type="EMBL" id="ADY25735.1"/>
    </source>
</evidence>
<feature type="chain" id="PRO_5003256042" evidence="2">
    <location>
        <begin position="21"/>
        <end position="522"/>
    </location>
</feature>
<keyword evidence="5" id="KW-1185">Reference proteome</keyword>